<comment type="function">
    <text evidence="8">Part of the phosphoribosylformylglycinamidine synthase complex involved in the purines biosynthetic pathway. Catalyzes the ATP-dependent conversion of formylglycinamide ribonucleotide (FGAR) and glutamine to yield formylglycinamidine ribonucleotide (FGAM) and glutamate. The FGAM synthase complex is composed of three subunits. PurQ produces an ammonia molecule by converting glutamine to glutamate. PurL transfers the ammonia molecule to FGAR to form FGAM in an ATP-dependent manner. PurS interacts with PurQ and PurL and is thought to assist in the transfer of the ammonia molecule from PurQ to PurL.</text>
</comment>
<keyword evidence="2 8" id="KW-0436">Ligase</keyword>
<keyword evidence="1 8" id="KW-0963">Cytoplasm</keyword>
<accession>A0ABT9E3G8</accession>
<comment type="pathway">
    <text evidence="8">Purine metabolism; IMP biosynthesis via de novo pathway; 5-amino-1-(5-phospho-D-ribosyl)imidazole from N(2)-formyl-N(1)-(5-phospho-D-ribosyl)glycinamide: step 1/2.</text>
</comment>
<feature type="active site" evidence="8">
    <location>
        <position position="204"/>
    </location>
</feature>
<keyword evidence="10" id="KW-1185">Reference proteome</keyword>
<keyword evidence="6 8" id="KW-0067">ATP-binding</keyword>
<dbReference type="NCBIfam" id="NF002957">
    <property type="entry name" value="PRK03619.1"/>
    <property type="match status" value="1"/>
</dbReference>
<dbReference type="EMBL" id="JAUTWS010000020">
    <property type="protein sequence ID" value="MDO9710701.1"/>
    <property type="molecule type" value="Genomic_DNA"/>
</dbReference>
<dbReference type="PANTHER" id="PTHR47552">
    <property type="entry name" value="PHOSPHORIBOSYLFORMYLGLYCINAMIDINE SYNTHASE SUBUNIT PURQ"/>
    <property type="match status" value="1"/>
</dbReference>
<proteinExistence type="inferred from homology"/>
<dbReference type="PIRSF" id="PIRSF001586">
    <property type="entry name" value="FGAM_synth_I"/>
    <property type="match status" value="1"/>
</dbReference>
<keyword evidence="5 8" id="KW-0378">Hydrolase</keyword>
<dbReference type="SMART" id="SM01211">
    <property type="entry name" value="GATase_5"/>
    <property type="match status" value="1"/>
</dbReference>
<evidence type="ECO:0000256" key="1">
    <source>
        <dbReference type="ARBA" id="ARBA00022490"/>
    </source>
</evidence>
<protein>
    <recommendedName>
        <fullName evidence="8">Phosphoribosylformylglycinamidine synthase subunit PurQ</fullName>
        <shortName evidence="8">FGAM synthase</shortName>
        <ecNumber evidence="8">6.3.5.3</ecNumber>
    </recommendedName>
    <alternativeName>
        <fullName evidence="8">Formylglycinamide ribonucleotide amidotransferase subunit I</fullName>
        <shortName evidence="8">FGAR amidotransferase I</shortName>
        <shortName evidence="8">FGAR-AT I</shortName>
    </alternativeName>
    <alternativeName>
        <fullName evidence="8">Glutaminase PurQ</fullName>
        <ecNumber evidence="8">3.5.1.2</ecNumber>
    </alternativeName>
    <alternativeName>
        <fullName evidence="8">Phosphoribosylformylglycinamidine synthase subunit I</fullName>
    </alternativeName>
</protein>
<dbReference type="SUPFAM" id="SSF52317">
    <property type="entry name" value="Class I glutamine amidotransferase-like"/>
    <property type="match status" value="1"/>
</dbReference>
<comment type="catalytic activity">
    <reaction evidence="8">
        <text>N(2)-formyl-N(1)-(5-phospho-beta-D-ribosyl)glycinamide + L-glutamine + ATP + H2O = 2-formamido-N(1)-(5-O-phospho-beta-D-ribosyl)acetamidine + L-glutamate + ADP + phosphate + H(+)</text>
        <dbReference type="Rhea" id="RHEA:17129"/>
        <dbReference type="ChEBI" id="CHEBI:15377"/>
        <dbReference type="ChEBI" id="CHEBI:15378"/>
        <dbReference type="ChEBI" id="CHEBI:29985"/>
        <dbReference type="ChEBI" id="CHEBI:30616"/>
        <dbReference type="ChEBI" id="CHEBI:43474"/>
        <dbReference type="ChEBI" id="CHEBI:58359"/>
        <dbReference type="ChEBI" id="CHEBI:147286"/>
        <dbReference type="ChEBI" id="CHEBI:147287"/>
        <dbReference type="ChEBI" id="CHEBI:456216"/>
        <dbReference type="EC" id="6.3.5.3"/>
    </reaction>
</comment>
<dbReference type="RefSeq" id="WP_305105561.1">
    <property type="nucleotide sequence ID" value="NZ_JAUTWS010000020.1"/>
</dbReference>
<evidence type="ECO:0000313" key="10">
    <source>
        <dbReference type="Proteomes" id="UP001243009"/>
    </source>
</evidence>
<name>A0ABT9E3G8_9PROT</name>
<keyword evidence="7 8" id="KW-0315">Glutamine amidotransferase</keyword>
<sequence>MRAGIVLFPGTNRERDMALALQRVSGRRPAMLWHRDTELPAGMDLVVLPGGFSYGDYLRCGAMAAQSPIMRAIKEFAAKGGHVLGVCNGFQMLTEAGLLPGALLRNATLRFLSMDCHMRVERADTPYTHRFQRGQVFRATMAHGDGNYFADDATLDQLEGEGLVALRYATPAGEVTEAANRNGSARNIAGILSPNLRVLGLMPHPENQVDPEIDGTDGLPLFESLAESLGQSAPA</sequence>
<evidence type="ECO:0000256" key="8">
    <source>
        <dbReference type="HAMAP-Rule" id="MF_00421"/>
    </source>
</evidence>
<dbReference type="NCBIfam" id="TIGR01737">
    <property type="entry name" value="FGAM_synth_I"/>
    <property type="match status" value="1"/>
</dbReference>
<dbReference type="InterPro" id="IPR010075">
    <property type="entry name" value="PRibForGlyAmidine_synth_PurQ"/>
</dbReference>
<evidence type="ECO:0000256" key="3">
    <source>
        <dbReference type="ARBA" id="ARBA00022741"/>
    </source>
</evidence>
<reference evidence="9 10" key="1">
    <citation type="submission" date="2023-08" db="EMBL/GenBank/DDBJ databases">
        <title>The draft genome sequence of Paracraurococcus sp. LOR1-02.</title>
        <authorList>
            <person name="Kingkaew E."/>
            <person name="Tanasupawat S."/>
        </authorList>
    </citation>
    <scope>NUCLEOTIDE SEQUENCE [LARGE SCALE GENOMIC DNA]</scope>
    <source>
        <strain evidence="9 10">LOR1-02</strain>
    </source>
</reference>
<comment type="catalytic activity">
    <reaction evidence="8">
        <text>L-glutamine + H2O = L-glutamate + NH4(+)</text>
        <dbReference type="Rhea" id="RHEA:15889"/>
        <dbReference type="ChEBI" id="CHEBI:15377"/>
        <dbReference type="ChEBI" id="CHEBI:28938"/>
        <dbReference type="ChEBI" id="CHEBI:29985"/>
        <dbReference type="ChEBI" id="CHEBI:58359"/>
        <dbReference type="EC" id="3.5.1.2"/>
    </reaction>
</comment>
<comment type="caution">
    <text evidence="9">The sequence shown here is derived from an EMBL/GenBank/DDBJ whole genome shotgun (WGS) entry which is preliminary data.</text>
</comment>
<dbReference type="InterPro" id="IPR029062">
    <property type="entry name" value="Class_I_gatase-like"/>
</dbReference>
<dbReference type="CDD" id="cd01740">
    <property type="entry name" value="GATase1_FGAR_AT"/>
    <property type="match status" value="1"/>
</dbReference>
<comment type="subcellular location">
    <subcellularLocation>
        <location evidence="8">Cytoplasm</location>
    </subcellularLocation>
</comment>
<organism evidence="9 10">
    <name type="scientific">Paracraurococcus lichenis</name>
    <dbReference type="NCBI Taxonomy" id="3064888"/>
    <lineage>
        <taxon>Bacteria</taxon>
        <taxon>Pseudomonadati</taxon>
        <taxon>Pseudomonadota</taxon>
        <taxon>Alphaproteobacteria</taxon>
        <taxon>Acetobacterales</taxon>
        <taxon>Roseomonadaceae</taxon>
        <taxon>Paracraurococcus</taxon>
    </lineage>
</organism>
<dbReference type="Gene3D" id="3.40.50.880">
    <property type="match status" value="1"/>
</dbReference>
<dbReference type="EC" id="6.3.5.3" evidence="8"/>
<gene>
    <name evidence="8 9" type="primary">purQ</name>
    <name evidence="9" type="ORF">Q7A36_20285</name>
</gene>
<dbReference type="EC" id="3.5.1.2" evidence="8"/>
<evidence type="ECO:0000256" key="7">
    <source>
        <dbReference type="ARBA" id="ARBA00022962"/>
    </source>
</evidence>
<keyword evidence="3 8" id="KW-0547">Nucleotide-binding</keyword>
<dbReference type="HAMAP" id="MF_00421">
    <property type="entry name" value="PurQ"/>
    <property type="match status" value="1"/>
</dbReference>
<feature type="active site" description="Nucleophile" evidence="8">
    <location>
        <position position="87"/>
    </location>
</feature>
<evidence type="ECO:0000256" key="6">
    <source>
        <dbReference type="ARBA" id="ARBA00022840"/>
    </source>
</evidence>
<dbReference type="Proteomes" id="UP001243009">
    <property type="component" value="Unassembled WGS sequence"/>
</dbReference>
<feature type="active site" evidence="8">
    <location>
        <position position="206"/>
    </location>
</feature>
<evidence type="ECO:0000313" key="9">
    <source>
        <dbReference type="EMBL" id="MDO9710701.1"/>
    </source>
</evidence>
<evidence type="ECO:0000256" key="4">
    <source>
        <dbReference type="ARBA" id="ARBA00022755"/>
    </source>
</evidence>
<dbReference type="PANTHER" id="PTHR47552:SF1">
    <property type="entry name" value="PHOSPHORIBOSYLFORMYLGLYCINAMIDINE SYNTHASE SUBUNIT PURQ"/>
    <property type="match status" value="1"/>
</dbReference>
<dbReference type="PROSITE" id="PS51273">
    <property type="entry name" value="GATASE_TYPE_1"/>
    <property type="match status" value="1"/>
</dbReference>
<evidence type="ECO:0000256" key="2">
    <source>
        <dbReference type="ARBA" id="ARBA00022598"/>
    </source>
</evidence>
<evidence type="ECO:0000256" key="5">
    <source>
        <dbReference type="ARBA" id="ARBA00022801"/>
    </source>
</evidence>
<comment type="subunit">
    <text evidence="8">Part of the FGAM synthase complex composed of 1 PurL, 1 PurQ and 2 PurS subunits.</text>
</comment>
<dbReference type="Pfam" id="PF13507">
    <property type="entry name" value="GATase_5"/>
    <property type="match status" value="1"/>
</dbReference>
<keyword evidence="4 8" id="KW-0658">Purine biosynthesis</keyword>